<keyword evidence="4 6" id="KW-0479">Metal-binding</keyword>
<evidence type="ECO:0000256" key="4">
    <source>
        <dbReference type="ARBA" id="ARBA00022723"/>
    </source>
</evidence>
<dbReference type="Proteomes" id="UP000078237">
    <property type="component" value="Unassembled WGS sequence"/>
</dbReference>
<gene>
    <name evidence="9" type="ORF">MMYC01_203697</name>
</gene>
<dbReference type="InterPro" id="IPR036396">
    <property type="entry name" value="Cyt_P450_sf"/>
</dbReference>
<dbReference type="InterPro" id="IPR017972">
    <property type="entry name" value="Cyt_P450_CS"/>
</dbReference>
<comment type="caution">
    <text evidence="9">The sequence shown here is derived from an EMBL/GenBank/DDBJ whole genome shotgun (WGS) entry which is preliminary data.</text>
</comment>
<dbReference type="EMBL" id="LCTW02000094">
    <property type="protein sequence ID" value="KXX79210.1"/>
    <property type="molecule type" value="Genomic_DNA"/>
</dbReference>
<dbReference type="SUPFAM" id="SSF48264">
    <property type="entry name" value="Cytochrome P450"/>
    <property type="match status" value="1"/>
</dbReference>
<evidence type="ECO:0000256" key="8">
    <source>
        <dbReference type="SAM" id="Phobius"/>
    </source>
</evidence>
<dbReference type="InterPro" id="IPR002401">
    <property type="entry name" value="Cyt_P450_E_grp-I"/>
</dbReference>
<evidence type="ECO:0000256" key="1">
    <source>
        <dbReference type="ARBA" id="ARBA00001971"/>
    </source>
</evidence>
<dbReference type="PROSITE" id="PS00086">
    <property type="entry name" value="CYTOCHROME_P450"/>
    <property type="match status" value="1"/>
</dbReference>
<dbReference type="AlphaFoldDB" id="A0A175W7D0"/>
<evidence type="ECO:0000313" key="10">
    <source>
        <dbReference type="Proteomes" id="UP000078237"/>
    </source>
</evidence>
<accession>A0A175W7D0</accession>
<evidence type="ECO:0000256" key="7">
    <source>
        <dbReference type="RuleBase" id="RU000461"/>
    </source>
</evidence>
<keyword evidence="7" id="KW-0560">Oxidoreductase</keyword>
<comment type="similarity">
    <text evidence="2 7">Belongs to the cytochrome P450 family.</text>
</comment>
<keyword evidence="7 9" id="KW-0503">Monooxygenase</keyword>
<organism evidence="9 10">
    <name type="scientific">Madurella mycetomatis</name>
    <dbReference type="NCBI Taxonomy" id="100816"/>
    <lineage>
        <taxon>Eukaryota</taxon>
        <taxon>Fungi</taxon>
        <taxon>Dikarya</taxon>
        <taxon>Ascomycota</taxon>
        <taxon>Pezizomycotina</taxon>
        <taxon>Sordariomycetes</taxon>
        <taxon>Sordariomycetidae</taxon>
        <taxon>Sordariales</taxon>
        <taxon>Sordariales incertae sedis</taxon>
        <taxon>Madurella</taxon>
    </lineage>
</organism>
<reference evidence="9 10" key="1">
    <citation type="journal article" date="2016" name="Genome Announc.">
        <title>Genome Sequence of Madurella mycetomatis mm55, Isolated from a Human Mycetoma Case in Sudan.</title>
        <authorList>
            <person name="Smit S."/>
            <person name="Derks M.F."/>
            <person name="Bervoets S."/>
            <person name="Fahal A."/>
            <person name="van Leeuwen W."/>
            <person name="van Belkum A."/>
            <person name="van de Sande W.W."/>
        </authorList>
    </citation>
    <scope>NUCLEOTIDE SEQUENCE [LARGE SCALE GENOMIC DNA]</scope>
    <source>
        <strain evidence="10">mm55</strain>
    </source>
</reference>
<dbReference type="GO" id="GO:0005506">
    <property type="term" value="F:iron ion binding"/>
    <property type="evidence" value="ECO:0007669"/>
    <property type="project" value="InterPro"/>
</dbReference>
<dbReference type="OrthoDB" id="1470350at2759"/>
<dbReference type="PANTHER" id="PTHR24305">
    <property type="entry name" value="CYTOCHROME P450"/>
    <property type="match status" value="1"/>
</dbReference>
<dbReference type="GO" id="GO:0020037">
    <property type="term" value="F:heme binding"/>
    <property type="evidence" value="ECO:0007669"/>
    <property type="project" value="InterPro"/>
</dbReference>
<dbReference type="GO" id="GO:0004497">
    <property type="term" value="F:monooxygenase activity"/>
    <property type="evidence" value="ECO:0007669"/>
    <property type="project" value="UniProtKB-KW"/>
</dbReference>
<evidence type="ECO:0000256" key="6">
    <source>
        <dbReference type="PIRSR" id="PIRSR602401-1"/>
    </source>
</evidence>
<comment type="cofactor">
    <cofactor evidence="1 6">
        <name>heme</name>
        <dbReference type="ChEBI" id="CHEBI:30413"/>
    </cofactor>
</comment>
<keyword evidence="8" id="KW-0812">Transmembrane</keyword>
<dbReference type="STRING" id="100816.A0A175W7D0"/>
<name>A0A175W7D0_9PEZI</name>
<proteinExistence type="inferred from homology"/>
<sequence length="514" mass="57857">MALDSRCLSVPSPELIGFFAGAYVLYCVVSAIYCVFFHPLAKFPGPKWWAASRVPWASHVIKGDLWQVLGRLHDQYGPVVRIAPDEITTISPGAWKDIYTSKPLLPKDPYSQTPPLNGAHSLFTAADDTHRRIRGAIVNAFSDKALRDQSPIIESHANQLIARLQREVGKSADGVVDLQRFLGYATFDTVTDLSFGESFDGLKDENENSWTEAFFFHAKFSTIRNCLSRFAPLDVFLGLFLLGATRKTRNRNWGIATDKIQRRLAKGDMTGVRSDFISPVVGRIDDSGKKGVTNKELITNGLAFVIADCQLTTVALSTSVFLLHRDLKKWKRLVDEVRNCFASRPDITVQSTQGLPYLEAVINETLRIRHPTPISLPRVVPREGMTIDGQFIPGNTVIGINLQNIQNSPKLWSDPDEFHPERFLASTHPFYEDRFSKDVKEAFMPFSTGPRNCIGSKVFLAQARVILARIAWEFDMAMAKGQEQWLDQKAYLVFEPKSLFFALKPRHQHESEGR</sequence>
<dbReference type="InterPro" id="IPR001128">
    <property type="entry name" value="Cyt_P450"/>
</dbReference>
<dbReference type="CDD" id="cd11058">
    <property type="entry name" value="CYP60B-like"/>
    <property type="match status" value="1"/>
</dbReference>
<feature type="transmembrane region" description="Helical" evidence="8">
    <location>
        <begin position="302"/>
        <end position="323"/>
    </location>
</feature>
<keyword evidence="10" id="KW-1185">Reference proteome</keyword>
<dbReference type="PANTHER" id="PTHR24305:SF210">
    <property type="entry name" value="CYTOCHROME P450 MONOOXYGENASE ASQL-RELATED"/>
    <property type="match status" value="1"/>
</dbReference>
<evidence type="ECO:0000256" key="5">
    <source>
        <dbReference type="ARBA" id="ARBA00023004"/>
    </source>
</evidence>
<protein>
    <submittedName>
        <fullName evidence="9">Sterigmatocystin biosynthesis P450 monooxygenase stcF</fullName>
    </submittedName>
</protein>
<feature type="transmembrane region" description="Helical" evidence="8">
    <location>
        <begin position="15"/>
        <end position="37"/>
    </location>
</feature>
<keyword evidence="3 6" id="KW-0349">Heme</keyword>
<evidence type="ECO:0000256" key="2">
    <source>
        <dbReference type="ARBA" id="ARBA00010617"/>
    </source>
</evidence>
<dbReference type="PRINTS" id="PR00463">
    <property type="entry name" value="EP450I"/>
</dbReference>
<dbReference type="Pfam" id="PF00067">
    <property type="entry name" value="p450"/>
    <property type="match status" value="1"/>
</dbReference>
<dbReference type="InterPro" id="IPR050121">
    <property type="entry name" value="Cytochrome_P450_monoxygenase"/>
</dbReference>
<dbReference type="VEuPathDB" id="FungiDB:MMYC01_203697"/>
<feature type="binding site" description="axial binding residue" evidence="6">
    <location>
        <position position="453"/>
    </location>
    <ligand>
        <name>heme</name>
        <dbReference type="ChEBI" id="CHEBI:30413"/>
    </ligand>
    <ligandPart>
        <name>Fe</name>
        <dbReference type="ChEBI" id="CHEBI:18248"/>
    </ligandPart>
</feature>
<keyword evidence="8" id="KW-0472">Membrane</keyword>
<dbReference type="Gene3D" id="1.10.630.10">
    <property type="entry name" value="Cytochrome P450"/>
    <property type="match status" value="1"/>
</dbReference>
<evidence type="ECO:0000313" key="9">
    <source>
        <dbReference type="EMBL" id="KXX79210.1"/>
    </source>
</evidence>
<keyword evidence="8" id="KW-1133">Transmembrane helix</keyword>
<dbReference type="GO" id="GO:0016705">
    <property type="term" value="F:oxidoreductase activity, acting on paired donors, with incorporation or reduction of molecular oxygen"/>
    <property type="evidence" value="ECO:0007669"/>
    <property type="project" value="InterPro"/>
</dbReference>
<keyword evidence="5 6" id="KW-0408">Iron</keyword>
<evidence type="ECO:0000256" key="3">
    <source>
        <dbReference type="ARBA" id="ARBA00022617"/>
    </source>
</evidence>